<organism evidence="14 15">
    <name type="scientific">Musa balbisiana</name>
    <name type="common">Banana</name>
    <dbReference type="NCBI Taxonomy" id="52838"/>
    <lineage>
        <taxon>Eukaryota</taxon>
        <taxon>Viridiplantae</taxon>
        <taxon>Streptophyta</taxon>
        <taxon>Embryophyta</taxon>
        <taxon>Tracheophyta</taxon>
        <taxon>Spermatophyta</taxon>
        <taxon>Magnoliopsida</taxon>
        <taxon>Liliopsida</taxon>
        <taxon>Zingiberales</taxon>
        <taxon>Musaceae</taxon>
        <taxon>Musa</taxon>
    </lineage>
</organism>
<reference evidence="14 15" key="1">
    <citation type="journal article" date="2019" name="Nat. Plants">
        <title>Genome sequencing of Musa balbisiana reveals subgenome evolution and function divergence in polyploid bananas.</title>
        <authorList>
            <person name="Yao X."/>
        </authorList>
    </citation>
    <scope>NUCLEOTIDE SEQUENCE [LARGE SCALE GENOMIC DNA]</scope>
    <source>
        <strain evidence="15">cv. DH-PKW</strain>
        <tissue evidence="14">Leaves</tissue>
    </source>
</reference>
<keyword evidence="8" id="KW-0472">Membrane</keyword>
<feature type="domain" description="CRAL-TRIO" evidence="12">
    <location>
        <begin position="408"/>
        <end position="580"/>
    </location>
</feature>
<dbReference type="SMART" id="SM00516">
    <property type="entry name" value="SEC14"/>
    <property type="match status" value="1"/>
</dbReference>
<evidence type="ECO:0000313" key="15">
    <source>
        <dbReference type="Proteomes" id="UP000317650"/>
    </source>
</evidence>
<feature type="compositionally biased region" description="Basic and acidic residues" evidence="11">
    <location>
        <begin position="41"/>
        <end position="51"/>
    </location>
</feature>
<feature type="compositionally biased region" description="Low complexity" evidence="11">
    <location>
        <begin position="142"/>
        <end position="152"/>
    </location>
</feature>
<evidence type="ECO:0000259" key="13">
    <source>
        <dbReference type="PROSITE" id="PS50866"/>
    </source>
</evidence>
<evidence type="ECO:0000256" key="2">
    <source>
        <dbReference type="ARBA" id="ARBA00004496"/>
    </source>
</evidence>
<evidence type="ECO:0000256" key="6">
    <source>
        <dbReference type="ARBA" id="ARBA00022618"/>
    </source>
</evidence>
<dbReference type="Pfam" id="PF03765">
    <property type="entry name" value="CRAL_TRIO_N"/>
    <property type="match status" value="1"/>
</dbReference>
<dbReference type="InterPro" id="IPR036273">
    <property type="entry name" value="CRAL/TRIO_N_dom_sf"/>
</dbReference>
<keyword evidence="15" id="KW-1185">Reference proteome</keyword>
<dbReference type="Gene3D" id="2.60.120.680">
    <property type="entry name" value="GOLD domain"/>
    <property type="match status" value="1"/>
</dbReference>
<proteinExistence type="inferred from homology"/>
<dbReference type="PROSITE" id="PS50191">
    <property type="entry name" value="CRAL_TRIO"/>
    <property type="match status" value="1"/>
</dbReference>
<keyword evidence="9" id="KW-0131">Cell cycle</keyword>
<evidence type="ECO:0000256" key="1">
    <source>
        <dbReference type="ARBA" id="ARBA00004370"/>
    </source>
</evidence>
<name>A0A4S8I9H7_MUSBA</name>
<feature type="coiled-coil region" evidence="10">
    <location>
        <begin position="60"/>
        <end position="90"/>
    </location>
</feature>
<evidence type="ECO:0000256" key="5">
    <source>
        <dbReference type="ARBA" id="ARBA00022490"/>
    </source>
</evidence>
<dbReference type="Gene3D" id="3.40.525.10">
    <property type="entry name" value="CRAL-TRIO lipid binding domain"/>
    <property type="match status" value="1"/>
</dbReference>
<feature type="region of interest" description="Disordered" evidence="11">
    <location>
        <begin position="122"/>
        <end position="296"/>
    </location>
</feature>
<evidence type="ECO:0000256" key="10">
    <source>
        <dbReference type="SAM" id="Coils"/>
    </source>
</evidence>
<evidence type="ECO:0000256" key="11">
    <source>
        <dbReference type="SAM" id="MobiDB-lite"/>
    </source>
</evidence>
<dbReference type="PANTHER" id="PTHR45932:SF17">
    <property type="entry name" value="CELLULAR RETINALDEHYDE-BINDING_TRIPLE FUNCTION DOMAIN-CONTAINING PROTEIN"/>
    <property type="match status" value="1"/>
</dbReference>
<dbReference type="Pfam" id="PF00650">
    <property type="entry name" value="CRAL_TRIO"/>
    <property type="match status" value="1"/>
</dbReference>
<evidence type="ECO:0000256" key="3">
    <source>
        <dbReference type="ARBA" id="ARBA00007155"/>
    </source>
</evidence>
<evidence type="ECO:0000256" key="7">
    <source>
        <dbReference type="ARBA" id="ARBA00023121"/>
    </source>
</evidence>
<feature type="compositionally biased region" description="Basic and acidic residues" evidence="11">
    <location>
        <begin position="331"/>
        <end position="340"/>
    </location>
</feature>
<feature type="compositionally biased region" description="Pro residues" evidence="11">
    <location>
        <begin position="341"/>
        <end position="352"/>
    </location>
</feature>
<gene>
    <name evidence="14" type="ORF">C4D60_Mb02t09710</name>
</gene>
<feature type="region of interest" description="Disordered" evidence="11">
    <location>
        <begin position="313"/>
        <end position="353"/>
    </location>
</feature>
<feature type="compositionally biased region" description="Basic and acidic residues" evidence="11">
    <location>
        <begin position="173"/>
        <end position="186"/>
    </location>
</feature>
<feature type="domain" description="GOLD" evidence="13">
    <location>
        <begin position="587"/>
        <end position="687"/>
    </location>
</feature>
<comment type="caution">
    <text evidence="14">The sequence shown here is derived from an EMBL/GenBank/DDBJ whole genome shotgun (WGS) entry which is preliminary data.</text>
</comment>
<comment type="similarity">
    <text evidence="3">Belongs to the patellin family.</text>
</comment>
<protein>
    <recommendedName>
        <fullName evidence="16">CRAL-TRIO domain-containing protein</fullName>
    </recommendedName>
</protein>
<dbReference type="Gene3D" id="1.10.8.20">
    <property type="entry name" value="N-terminal domain of phosphatidylinositol transfer protein sec14p"/>
    <property type="match status" value="1"/>
</dbReference>
<keyword evidence="5" id="KW-0963">Cytoplasm</keyword>
<sequence length="694" mass="75380">MAEETKTEAPEAAPAEEVVVAEVAAAEKEVVDEPLPPPPKPEPEPAREVPKPTKNPALEVALAAEAAAEAEEKKAAAQEAEAAAKAATILQAVSFKEESNLASDLDDPEKKALEELKQLVQAALANNEFSPPPPPPPPQPAPAAAAPTSAEEPPFKAEEAKAVEEPAATPVEEPQKAVAEEAKAEAEPAATPVEEPHKAVAEETKAEAEPAATLVEEPQKAVVEEAKAEAEPAATPVEEPQKAVAKEAKAEEEPSATPIEEPQKAMAEESAPPAKEEEAEKPAPASASPTAEKAIVVDDDGAKTVEAIEETVIPVAAPPPAETEAPAAEAPKAEKEEEKSPAPPTEPTPPAPEEVFIWGVPLLGDERSDTVLLKFLRARDFKVKEAMAMLKNAVLWRKEFGIEALLEEDLGVLEMEKVVFMHGVDKEGHPVCYNVYGEFQNKELYAAAFADEEKRKRFLRWRIQYLEKGIRNLLDFKPEGVSTMVQVTDLKNSIGLAKKELRQALDLLQDNYPEFAAKQVFINVPWWYLAFNRMISPFFTQRTKSKFVFAGPSKSAETLFKYIAPEQVPVQFGGLSKENDTDFSTADAVIETTIKPSTKQAIEIPVTESCILVWELRVLGWDVNYGAEFVPSAEDGYTVIVQKSRKMVVTDEPVVKDSFKIGEAGKVVLTVDNTTSKKKKLLYRYKTKSSSDSI</sequence>
<evidence type="ECO:0000256" key="9">
    <source>
        <dbReference type="ARBA" id="ARBA00023306"/>
    </source>
</evidence>
<dbReference type="CDD" id="cd00170">
    <property type="entry name" value="SEC14"/>
    <property type="match status" value="1"/>
</dbReference>
<keyword evidence="7" id="KW-0446">Lipid-binding</keyword>
<keyword evidence="4" id="KW-0813">Transport</keyword>
<comment type="subcellular location">
    <subcellularLocation>
        <location evidence="2">Cytoplasm</location>
    </subcellularLocation>
    <subcellularLocation>
        <location evidence="1">Membrane</location>
    </subcellularLocation>
</comment>
<dbReference type="SMART" id="SM01100">
    <property type="entry name" value="CRAL_TRIO_N"/>
    <property type="match status" value="1"/>
</dbReference>
<feature type="compositionally biased region" description="Pro residues" evidence="11">
    <location>
        <begin position="130"/>
        <end position="141"/>
    </location>
</feature>
<dbReference type="SUPFAM" id="SSF101576">
    <property type="entry name" value="Supernatant protein factor (SPF), C-terminal domain"/>
    <property type="match status" value="1"/>
</dbReference>
<dbReference type="InterPro" id="IPR036865">
    <property type="entry name" value="CRAL-TRIO_dom_sf"/>
</dbReference>
<dbReference type="EMBL" id="PYDT01000011">
    <property type="protein sequence ID" value="THU44660.1"/>
    <property type="molecule type" value="Genomic_DNA"/>
</dbReference>
<evidence type="ECO:0000313" key="14">
    <source>
        <dbReference type="EMBL" id="THU44660.1"/>
    </source>
</evidence>
<dbReference type="InterPro" id="IPR009038">
    <property type="entry name" value="GOLD_dom"/>
</dbReference>
<dbReference type="GO" id="GO:0008289">
    <property type="term" value="F:lipid binding"/>
    <property type="evidence" value="ECO:0007669"/>
    <property type="project" value="UniProtKB-KW"/>
</dbReference>
<feature type="compositionally biased region" description="Basic and acidic residues" evidence="11">
    <location>
        <begin position="153"/>
        <end position="164"/>
    </location>
</feature>
<evidence type="ECO:0000256" key="4">
    <source>
        <dbReference type="ARBA" id="ARBA00022448"/>
    </source>
</evidence>
<feature type="compositionally biased region" description="Basic and acidic residues" evidence="11">
    <location>
        <begin position="239"/>
        <end position="252"/>
    </location>
</feature>
<evidence type="ECO:0000259" key="12">
    <source>
        <dbReference type="PROSITE" id="PS50191"/>
    </source>
</evidence>
<dbReference type="SUPFAM" id="SSF46938">
    <property type="entry name" value="CRAL/TRIO N-terminal domain"/>
    <property type="match status" value="1"/>
</dbReference>
<dbReference type="PRINTS" id="PR00180">
    <property type="entry name" value="CRETINALDHBP"/>
</dbReference>
<dbReference type="InterPro" id="IPR011074">
    <property type="entry name" value="CRAL/TRIO_N_dom"/>
</dbReference>
<dbReference type="InterPro" id="IPR044834">
    <property type="entry name" value="PATL"/>
</dbReference>
<dbReference type="Pfam" id="PF25099">
    <property type="entry name" value="GOLD_PATL1_C"/>
    <property type="match status" value="1"/>
</dbReference>
<dbReference type="InterPro" id="IPR056794">
    <property type="entry name" value="PATL1-6_C_GOLD"/>
</dbReference>
<evidence type="ECO:0000256" key="8">
    <source>
        <dbReference type="ARBA" id="ARBA00023136"/>
    </source>
</evidence>
<dbReference type="PANTHER" id="PTHR45932">
    <property type="entry name" value="PATELLIN-1"/>
    <property type="match status" value="1"/>
</dbReference>
<dbReference type="InterPro" id="IPR001251">
    <property type="entry name" value="CRAL-TRIO_dom"/>
</dbReference>
<dbReference type="GO" id="GO:0016020">
    <property type="term" value="C:membrane"/>
    <property type="evidence" value="ECO:0007669"/>
    <property type="project" value="UniProtKB-SubCell"/>
</dbReference>
<feature type="compositionally biased region" description="Low complexity" evidence="11">
    <location>
        <begin position="282"/>
        <end position="294"/>
    </location>
</feature>
<dbReference type="Proteomes" id="UP000317650">
    <property type="component" value="Chromosome 2"/>
</dbReference>
<dbReference type="SUPFAM" id="SSF52087">
    <property type="entry name" value="CRAL/TRIO domain"/>
    <property type="match status" value="1"/>
</dbReference>
<feature type="compositionally biased region" description="Basic and acidic residues" evidence="11">
    <location>
        <begin position="217"/>
        <end position="230"/>
    </location>
</feature>
<keyword evidence="6" id="KW-0132">Cell division</keyword>
<dbReference type="PROSITE" id="PS50866">
    <property type="entry name" value="GOLD"/>
    <property type="match status" value="1"/>
</dbReference>
<feature type="region of interest" description="Disordered" evidence="11">
    <location>
        <begin position="24"/>
        <end position="56"/>
    </location>
</feature>
<feature type="compositionally biased region" description="Basic and acidic residues" evidence="11">
    <location>
        <begin position="194"/>
        <end position="208"/>
    </location>
</feature>
<dbReference type="GO" id="GO:0051301">
    <property type="term" value="P:cell division"/>
    <property type="evidence" value="ECO:0007669"/>
    <property type="project" value="UniProtKB-KW"/>
</dbReference>
<keyword evidence="10" id="KW-0175">Coiled coil</keyword>
<accession>A0A4S8I9H7</accession>
<dbReference type="STRING" id="52838.A0A4S8I9H7"/>
<evidence type="ECO:0008006" key="16">
    <source>
        <dbReference type="Google" id="ProtNLM"/>
    </source>
</evidence>
<dbReference type="InterPro" id="IPR036598">
    <property type="entry name" value="GOLD_dom_sf"/>
</dbReference>
<dbReference type="GO" id="GO:0005737">
    <property type="term" value="C:cytoplasm"/>
    <property type="evidence" value="ECO:0007669"/>
    <property type="project" value="UniProtKB-SubCell"/>
</dbReference>
<dbReference type="AlphaFoldDB" id="A0A4S8I9H7"/>